<dbReference type="AlphaFoldDB" id="A0A418NCU0"/>
<protein>
    <submittedName>
        <fullName evidence="1">Uncharacterized protein</fullName>
    </submittedName>
</protein>
<name>A0A418NCU0_9SPHN</name>
<dbReference type="EMBL" id="QXFK01000019">
    <property type="protein sequence ID" value="RIV75605.1"/>
    <property type="molecule type" value="Genomic_DNA"/>
</dbReference>
<accession>A0A418NCU0</accession>
<sequence>MHSLRSTEAHMMAPNSQPVEGLQPWNGLWRLPCTRELRDGFYSIDQFTAKQLLQARAPESQWEGDFLQTILLQAAPLTPGQRYWLDRLAERFGERLAA</sequence>
<dbReference type="Proteomes" id="UP000285092">
    <property type="component" value="Unassembled WGS sequence"/>
</dbReference>
<organism evidence="1 2">
    <name type="scientific">Pelagerythrobacter aerophilus</name>
    <dbReference type="NCBI Taxonomy" id="2306995"/>
    <lineage>
        <taxon>Bacteria</taxon>
        <taxon>Pseudomonadati</taxon>
        <taxon>Pseudomonadota</taxon>
        <taxon>Alphaproteobacteria</taxon>
        <taxon>Sphingomonadales</taxon>
        <taxon>Erythrobacteraceae</taxon>
        <taxon>Pelagerythrobacter</taxon>
    </lineage>
</organism>
<evidence type="ECO:0000313" key="1">
    <source>
        <dbReference type="EMBL" id="RIV75605.1"/>
    </source>
</evidence>
<proteinExistence type="predicted"/>
<evidence type="ECO:0000313" key="2">
    <source>
        <dbReference type="Proteomes" id="UP000285092"/>
    </source>
</evidence>
<reference evidence="1 2" key="1">
    <citation type="submission" date="2018-08" db="EMBL/GenBank/DDBJ databases">
        <title>Altererythrobacter sp.Ery1 and Ery12, the genome sequencing of novel strains in genus Alterythrobacter.</title>
        <authorList>
            <person name="Cheng H."/>
            <person name="Wu Y.-H."/>
            <person name="Fang C."/>
            <person name="Xu X.-W."/>
        </authorList>
    </citation>
    <scope>NUCLEOTIDE SEQUENCE [LARGE SCALE GENOMIC DNA]</scope>
    <source>
        <strain evidence="1 2">Ery1</strain>
    </source>
</reference>
<gene>
    <name evidence="1" type="ORF">D2V04_15030</name>
</gene>
<keyword evidence="2" id="KW-1185">Reference proteome</keyword>
<comment type="caution">
    <text evidence="1">The sequence shown here is derived from an EMBL/GenBank/DDBJ whole genome shotgun (WGS) entry which is preliminary data.</text>
</comment>